<dbReference type="GO" id="GO:0016829">
    <property type="term" value="F:lyase activity"/>
    <property type="evidence" value="ECO:0007669"/>
    <property type="project" value="UniProtKB-KW"/>
</dbReference>
<dbReference type="PANTHER" id="PTHR13604:SF0">
    <property type="entry name" value="ABASIC SITE PROCESSING PROTEIN HMCES"/>
    <property type="match status" value="1"/>
</dbReference>
<keyword evidence="7" id="KW-0456">Lyase</keyword>
<evidence type="ECO:0000256" key="4">
    <source>
        <dbReference type="ARBA" id="ARBA00022801"/>
    </source>
</evidence>
<organism evidence="9 10">
    <name type="scientific">Azohydromonas caseinilytica</name>
    <dbReference type="NCBI Taxonomy" id="2728836"/>
    <lineage>
        <taxon>Bacteria</taxon>
        <taxon>Pseudomonadati</taxon>
        <taxon>Pseudomonadota</taxon>
        <taxon>Betaproteobacteria</taxon>
        <taxon>Burkholderiales</taxon>
        <taxon>Sphaerotilaceae</taxon>
        <taxon>Azohydromonas</taxon>
    </lineage>
</organism>
<sequence length="226" mass="25481">MCANYEPPAPKNFQAHLGSEEPRFNYTNGAYPGSRAVFITAGEENESVFSRWPGIFGPPPPWVPDRKSARFTDNARSETVDSRPSFKAAWKARRRCLIPAQARFEPKYESGRAERWRIARADGLPFCMAGIWEEGHHDSITVWSYSMLTINADTHPLMRYFHKPGEEKRCVVMAPPAHYRDLLCADARGARMLLRPWPADGFTAAPAPWSLQTVAKVQTVLACDSL</sequence>
<evidence type="ECO:0000256" key="1">
    <source>
        <dbReference type="ARBA" id="ARBA00008136"/>
    </source>
</evidence>
<dbReference type="GO" id="GO:0006508">
    <property type="term" value="P:proteolysis"/>
    <property type="evidence" value="ECO:0007669"/>
    <property type="project" value="UniProtKB-KW"/>
</dbReference>
<gene>
    <name evidence="9" type="ORF">HHL10_25445</name>
</gene>
<dbReference type="Pfam" id="PF02586">
    <property type="entry name" value="SRAP"/>
    <property type="match status" value="1"/>
</dbReference>
<keyword evidence="6" id="KW-0238">DNA-binding</keyword>
<name>A0A848FFV3_9BURK</name>
<keyword evidence="4 8" id="KW-0378">Hydrolase</keyword>
<dbReference type="SUPFAM" id="SSF143081">
    <property type="entry name" value="BB1717-like"/>
    <property type="match status" value="1"/>
</dbReference>
<keyword evidence="3" id="KW-0227">DNA damage</keyword>
<keyword evidence="10" id="KW-1185">Reference proteome</keyword>
<proteinExistence type="inferred from homology"/>
<evidence type="ECO:0000256" key="7">
    <source>
        <dbReference type="ARBA" id="ARBA00023239"/>
    </source>
</evidence>
<dbReference type="InterPro" id="IPR003738">
    <property type="entry name" value="SRAP"/>
</dbReference>
<comment type="caution">
    <text evidence="9">The sequence shown here is derived from an EMBL/GenBank/DDBJ whole genome shotgun (WGS) entry which is preliminary data.</text>
</comment>
<reference evidence="9 10" key="1">
    <citation type="submission" date="2020-04" db="EMBL/GenBank/DDBJ databases">
        <title>Azohydromonas sp. isolated from soil.</title>
        <authorList>
            <person name="Dahal R.H."/>
        </authorList>
    </citation>
    <scope>NUCLEOTIDE SEQUENCE [LARGE SCALE GENOMIC DNA]</scope>
    <source>
        <strain evidence="9 10">G-1-1-14</strain>
    </source>
</reference>
<dbReference type="GO" id="GO:0106300">
    <property type="term" value="P:protein-DNA covalent cross-linking repair"/>
    <property type="evidence" value="ECO:0007669"/>
    <property type="project" value="InterPro"/>
</dbReference>
<evidence type="ECO:0000256" key="6">
    <source>
        <dbReference type="ARBA" id="ARBA00023125"/>
    </source>
</evidence>
<dbReference type="EC" id="3.4.-.-" evidence="8"/>
<evidence type="ECO:0000256" key="8">
    <source>
        <dbReference type="RuleBase" id="RU364100"/>
    </source>
</evidence>
<comment type="similarity">
    <text evidence="1 8">Belongs to the SOS response-associated peptidase family.</text>
</comment>
<evidence type="ECO:0000256" key="3">
    <source>
        <dbReference type="ARBA" id="ARBA00022763"/>
    </source>
</evidence>
<keyword evidence="5" id="KW-0190">Covalent protein-DNA linkage</keyword>
<evidence type="ECO:0000313" key="10">
    <source>
        <dbReference type="Proteomes" id="UP000574067"/>
    </source>
</evidence>
<dbReference type="InterPro" id="IPR036590">
    <property type="entry name" value="SRAP-like"/>
</dbReference>
<dbReference type="Gene3D" id="3.90.1680.10">
    <property type="entry name" value="SOS response associated peptidase-like"/>
    <property type="match status" value="1"/>
</dbReference>
<dbReference type="GO" id="GO:0003697">
    <property type="term" value="F:single-stranded DNA binding"/>
    <property type="evidence" value="ECO:0007669"/>
    <property type="project" value="InterPro"/>
</dbReference>
<evidence type="ECO:0000313" key="9">
    <source>
        <dbReference type="EMBL" id="NML18318.1"/>
    </source>
</evidence>
<protein>
    <recommendedName>
        <fullName evidence="8">Abasic site processing protein</fullName>
        <ecNumber evidence="8">3.4.-.-</ecNumber>
    </recommendedName>
</protein>
<dbReference type="EMBL" id="JABBFW010000030">
    <property type="protein sequence ID" value="NML18318.1"/>
    <property type="molecule type" value="Genomic_DNA"/>
</dbReference>
<dbReference type="Proteomes" id="UP000574067">
    <property type="component" value="Unassembled WGS sequence"/>
</dbReference>
<dbReference type="RefSeq" id="WP_169163216.1">
    <property type="nucleotide sequence ID" value="NZ_JABBFW010000030.1"/>
</dbReference>
<evidence type="ECO:0000256" key="2">
    <source>
        <dbReference type="ARBA" id="ARBA00022670"/>
    </source>
</evidence>
<dbReference type="AlphaFoldDB" id="A0A848FFV3"/>
<evidence type="ECO:0000256" key="5">
    <source>
        <dbReference type="ARBA" id="ARBA00023124"/>
    </source>
</evidence>
<dbReference type="PANTHER" id="PTHR13604">
    <property type="entry name" value="DC12-RELATED"/>
    <property type="match status" value="1"/>
</dbReference>
<keyword evidence="2 8" id="KW-0645">Protease</keyword>
<accession>A0A848FFV3</accession>
<dbReference type="GO" id="GO:0008233">
    <property type="term" value="F:peptidase activity"/>
    <property type="evidence" value="ECO:0007669"/>
    <property type="project" value="UniProtKB-KW"/>
</dbReference>